<keyword evidence="2" id="KW-0134">Cell wall</keyword>
<evidence type="ECO:0000256" key="4">
    <source>
        <dbReference type="ARBA" id="ARBA00022729"/>
    </source>
</evidence>
<evidence type="ECO:0000256" key="7">
    <source>
        <dbReference type="SAM" id="Phobius"/>
    </source>
</evidence>
<proteinExistence type="predicted"/>
<feature type="transmembrane region" description="Helical" evidence="7">
    <location>
        <begin position="64"/>
        <end position="84"/>
    </location>
</feature>
<evidence type="ECO:0000259" key="8">
    <source>
        <dbReference type="Pfam" id="PF00746"/>
    </source>
</evidence>
<dbReference type="Pfam" id="PF00746">
    <property type="entry name" value="Gram_pos_anchor"/>
    <property type="match status" value="1"/>
</dbReference>
<keyword evidence="7" id="KW-1133">Transmembrane helix</keyword>
<evidence type="ECO:0000256" key="1">
    <source>
        <dbReference type="ARBA" id="ARBA00004168"/>
    </source>
</evidence>
<evidence type="ECO:0000256" key="2">
    <source>
        <dbReference type="ARBA" id="ARBA00022512"/>
    </source>
</evidence>
<feature type="domain" description="Gram-positive cocci surface proteins LPxTG" evidence="8">
    <location>
        <begin position="46"/>
        <end position="82"/>
    </location>
</feature>
<comment type="caution">
    <text evidence="9">The sequence shown here is derived from an EMBL/GenBank/DDBJ whole genome shotgun (WGS) entry which is preliminary data.</text>
</comment>
<evidence type="ECO:0000256" key="5">
    <source>
        <dbReference type="ARBA" id="ARBA00023088"/>
    </source>
</evidence>
<name>A0A9X0K0M3_BACTU</name>
<dbReference type="AlphaFoldDB" id="A0A9X0K0M3"/>
<organism evidence="9 10">
    <name type="scientific">Bacillus thuringiensis Sbt003</name>
    <dbReference type="NCBI Taxonomy" id="1235825"/>
    <lineage>
        <taxon>Bacteria</taxon>
        <taxon>Bacillati</taxon>
        <taxon>Bacillota</taxon>
        <taxon>Bacilli</taxon>
        <taxon>Bacillales</taxon>
        <taxon>Bacillaceae</taxon>
        <taxon>Bacillus</taxon>
        <taxon>Bacillus cereus group</taxon>
    </lineage>
</organism>
<dbReference type="Proteomes" id="UP000032407">
    <property type="component" value="Unassembled WGS sequence"/>
</dbReference>
<protein>
    <submittedName>
        <fullName evidence="9">Cell wall anchor protein</fullName>
    </submittedName>
</protein>
<dbReference type="InterPro" id="IPR019931">
    <property type="entry name" value="LPXTG_anchor"/>
</dbReference>
<dbReference type="NCBIfam" id="TIGR01167">
    <property type="entry name" value="LPXTG_anchor"/>
    <property type="match status" value="1"/>
</dbReference>
<comment type="subcellular location">
    <subcellularLocation>
        <location evidence="1">Secreted</location>
        <location evidence="1">Cell wall</location>
        <topology evidence="1">Peptidoglycan-anchor</topology>
    </subcellularLocation>
</comment>
<keyword evidence="3" id="KW-0964">Secreted</keyword>
<accession>A0A9X0K0M3</accession>
<gene>
    <name evidence="9" type="ORF">C797_04209</name>
</gene>
<keyword evidence="5" id="KW-0572">Peptidoglycan-anchor</keyword>
<feature type="region of interest" description="Disordered" evidence="6">
    <location>
        <begin position="1"/>
        <end position="41"/>
    </location>
</feature>
<evidence type="ECO:0000256" key="3">
    <source>
        <dbReference type="ARBA" id="ARBA00022525"/>
    </source>
</evidence>
<feature type="compositionally biased region" description="Low complexity" evidence="6">
    <location>
        <begin position="15"/>
        <end position="37"/>
    </location>
</feature>
<dbReference type="RefSeq" id="WP_045350473.1">
    <property type="nucleotide sequence ID" value="NZ_KN849182.1"/>
</dbReference>
<evidence type="ECO:0000313" key="9">
    <source>
        <dbReference type="EMBL" id="KIU76505.1"/>
    </source>
</evidence>
<evidence type="ECO:0000313" key="10">
    <source>
        <dbReference type="Proteomes" id="UP000032407"/>
    </source>
</evidence>
<feature type="compositionally biased region" description="Basic and acidic residues" evidence="6">
    <location>
        <begin position="1"/>
        <end position="11"/>
    </location>
</feature>
<reference evidence="9 10" key="1">
    <citation type="journal article" date="2015" name="Sci. Rep.">
        <title>The expression and crystallization of Cry65Aa require two C-termini, revealing a novel evolutionary strategy of Bacillus thuringiensis Cry proteins.</title>
        <authorList>
            <person name="Peng D.H."/>
            <person name="Pang C.Y."/>
            <person name="Wu H."/>
            <person name="Huang Q."/>
            <person name="Zheng J.S."/>
            <person name="Sun M."/>
        </authorList>
    </citation>
    <scope>NUCLEOTIDE SEQUENCE [LARGE SCALE GENOMIC DNA]</scope>
    <source>
        <strain evidence="9 10">Sbt003</strain>
    </source>
</reference>
<keyword evidence="7" id="KW-0472">Membrane</keyword>
<dbReference type="EMBL" id="AMYJ01000002">
    <property type="protein sequence ID" value="KIU76505.1"/>
    <property type="molecule type" value="Genomic_DNA"/>
</dbReference>
<sequence length="91" mass="10275">MKFKSKPEQPKPEQPSKQPEKPVQPQPKVEQPIKVQPIVKAVEPAPKKVENTLPTTGGKEENPYWKWIGAVMMLLGGFVAIRAYRTQKANK</sequence>
<keyword evidence="7" id="KW-0812">Transmembrane</keyword>
<keyword evidence="4" id="KW-0732">Signal</keyword>
<evidence type="ECO:0000256" key="6">
    <source>
        <dbReference type="SAM" id="MobiDB-lite"/>
    </source>
</evidence>